<keyword evidence="8 12" id="KW-0808">Transferase</keyword>
<dbReference type="Pfam" id="PF04452">
    <property type="entry name" value="Methyltrans_RNA"/>
    <property type="match status" value="1"/>
</dbReference>
<keyword evidence="9 12" id="KW-0949">S-adenosyl-L-methionine</keyword>
<feature type="domain" description="Ribosomal RNA small subunit methyltransferase E methyltransferase" evidence="13">
    <location>
        <begin position="72"/>
        <end position="243"/>
    </location>
</feature>
<evidence type="ECO:0000256" key="2">
    <source>
        <dbReference type="ARBA" id="ARBA00005528"/>
    </source>
</evidence>
<dbReference type="Proteomes" id="UP001597452">
    <property type="component" value="Unassembled WGS sequence"/>
</dbReference>
<evidence type="ECO:0000256" key="8">
    <source>
        <dbReference type="ARBA" id="ARBA00022679"/>
    </source>
</evidence>
<evidence type="ECO:0000259" key="14">
    <source>
        <dbReference type="Pfam" id="PF20260"/>
    </source>
</evidence>
<evidence type="ECO:0000256" key="5">
    <source>
        <dbReference type="ARBA" id="ARBA00022490"/>
    </source>
</evidence>
<evidence type="ECO:0000256" key="4">
    <source>
        <dbReference type="ARBA" id="ARBA00013673"/>
    </source>
</evidence>
<dbReference type="NCBIfam" id="NF008692">
    <property type="entry name" value="PRK11713.1-5"/>
    <property type="match status" value="1"/>
</dbReference>
<dbReference type="InterPro" id="IPR046886">
    <property type="entry name" value="RsmE_MTase_dom"/>
</dbReference>
<dbReference type="GO" id="GO:0032259">
    <property type="term" value="P:methylation"/>
    <property type="evidence" value="ECO:0007669"/>
    <property type="project" value="UniProtKB-KW"/>
</dbReference>
<accession>A0ABW5Q6Y2</accession>
<dbReference type="NCBIfam" id="NF008691">
    <property type="entry name" value="PRK11713.1-4"/>
    <property type="match status" value="1"/>
</dbReference>
<keyword evidence="7 12" id="KW-0489">Methyltransferase</keyword>
<organism evidence="15 16">
    <name type="scientific">Piscibacillus salipiscarius</name>
    <dbReference type="NCBI Taxonomy" id="299480"/>
    <lineage>
        <taxon>Bacteria</taxon>
        <taxon>Bacillati</taxon>
        <taxon>Bacillota</taxon>
        <taxon>Bacilli</taxon>
        <taxon>Bacillales</taxon>
        <taxon>Bacillaceae</taxon>
        <taxon>Piscibacillus</taxon>
    </lineage>
</organism>
<sequence length="253" mass="29327">MQRYFVPSHQWSEQNLVIKGDDYHHIVNVMRMKEGHSIICVTNGVSYVCEVHDIQDQTVECLIIKKLNENQELPVKVTLAQGLPKGDKLDLIVQKSTELGLEHFIPLQMDRTIVKWDHKKEQKKLERLEKIAKEASEQSHRSVIPTINQKLTLKELFNNPSYDHLWVASELVAKDHKNCSLKFRNMINQVEKGDHILIIIGPEGGFSDQEIEFLSDHNCQSIRLGPRILRTETAPLYALSAISFYFEEWRCEV</sequence>
<evidence type="ECO:0000256" key="1">
    <source>
        <dbReference type="ARBA" id="ARBA00004496"/>
    </source>
</evidence>
<keyword evidence="5 12" id="KW-0963">Cytoplasm</keyword>
<dbReference type="Pfam" id="PF20260">
    <property type="entry name" value="PUA_4"/>
    <property type="match status" value="1"/>
</dbReference>
<proteinExistence type="inferred from homology"/>
<dbReference type="SUPFAM" id="SSF88697">
    <property type="entry name" value="PUA domain-like"/>
    <property type="match status" value="1"/>
</dbReference>
<dbReference type="InterPro" id="IPR029026">
    <property type="entry name" value="tRNA_m1G_MTases_N"/>
</dbReference>
<gene>
    <name evidence="15" type="ORF">ACFSW4_01190</name>
</gene>
<dbReference type="InterPro" id="IPR046887">
    <property type="entry name" value="RsmE_PUA-like"/>
</dbReference>
<keyword evidence="16" id="KW-1185">Reference proteome</keyword>
<keyword evidence="6 12" id="KW-0698">rRNA processing</keyword>
<evidence type="ECO:0000256" key="6">
    <source>
        <dbReference type="ARBA" id="ARBA00022552"/>
    </source>
</evidence>
<evidence type="ECO:0000259" key="13">
    <source>
        <dbReference type="Pfam" id="PF04452"/>
    </source>
</evidence>
<dbReference type="InterPro" id="IPR015947">
    <property type="entry name" value="PUA-like_sf"/>
</dbReference>
<evidence type="ECO:0000256" key="3">
    <source>
        <dbReference type="ARBA" id="ARBA00012328"/>
    </source>
</evidence>
<dbReference type="EC" id="2.1.1.193" evidence="3 12"/>
<evidence type="ECO:0000256" key="11">
    <source>
        <dbReference type="ARBA" id="ARBA00047944"/>
    </source>
</evidence>
<dbReference type="InterPro" id="IPR029028">
    <property type="entry name" value="Alpha/beta_knot_MTases"/>
</dbReference>
<protein>
    <recommendedName>
        <fullName evidence="4 12">Ribosomal RNA small subunit methyltransferase E</fullName>
        <ecNumber evidence="3 12">2.1.1.193</ecNumber>
    </recommendedName>
</protein>
<dbReference type="PANTHER" id="PTHR30027:SF3">
    <property type="entry name" value="16S RRNA (URACIL(1498)-N(3))-METHYLTRANSFERASE"/>
    <property type="match status" value="1"/>
</dbReference>
<dbReference type="Gene3D" id="3.40.1280.10">
    <property type="match status" value="1"/>
</dbReference>
<feature type="domain" description="Ribosomal RNA small subunit methyltransferase E PUA-like" evidence="14">
    <location>
        <begin position="18"/>
        <end position="63"/>
    </location>
</feature>
<dbReference type="Gene3D" id="2.40.240.20">
    <property type="entry name" value="Hypothetical PUA domain-like, domain 1"/>
    <property type="match status" value="1"/>
</dbReference>
<name>A0ABW5Q6Y2_9BACI</name>
<comment type="similarity">
    <text evidence="2 12">Belongs to the RNA methyltransferase RsmE family.</text>
</comment>
<evidence type="ECO:0000256" key="12">
    <source>
        <dbReference type="PIRNR" id="PIRNR015601"/>
    </source>
</evidence>
<evidence type="ECO:0000256" key="7">
    <source>
        <dbReference type="ARBA" id="ARBA00022603"/>
    </source>
</evidence>
<dbReference type="PIRSF" id="PIRSF015601">
    <property type="entry name" value="MTase_slr0722"/>
    <property type="match status" value="1"/>
</dbReference>
<dbReference type="EMBL" id="JBHUMZ010000007">
    <property type="protein sequence ID" value="MFD2637485.1"/>
    <property type="molecule type" value="Genomic_DNA"/>
</dbReference>
<evidence type="ECO:0000256" key="10">
    <source>
        <dbReference type="ARBA" id="ARBA00025699"/>
    </source>
</evidence>
<dbReference type="InterPro" id="IPR006700">
    <property type="entry name" value="RsmE"/>
</dbReference>
<reference evidence="16" key="1">
    <citation type="journal article" date="2019" name="Int. J. Syst. Evol. Microbiol.">
        <title>The Global Catalogue of Microorganisms (GCM) 10K type strain sequencing project: providing services to taxonomists for standard genome sequencing and annotation.</title>
        <authorList>
            <consortium name="The Broad Institute Genomics Platform"/>
            <consortium name="The Broad Institute Genome Sequencing Center for Infectious Disease"/>
            <person name="Wu L."/>
            <person name="Ma J."/>
        </authorList>
    </citation>
    <scope>NUCLEOTIDE SEQUENCE [LARGE SCALE GENOMIC DNA]</scope>
    <source>
        <strain evidence="16">TISTR 1571</strain>
    </source>
</reference>
<comment type="subcellular location">
    <subcellularLocation>
        <location evidence="1 12">Cytoplasm</location>
    </subcellularLocation>
</comment>
<evidence type="ECO:0000313" key="16">
    <source>
        <dbReference type="Proteomes" id="UP001597452"/>
    </source>
</evidence>
<dbReference type="SUPFAM" id="SSF75217">
    <property type="entry name" value="alpha/beta knot"/>
    <property type="match status" value="1"/>
</dbReference>
<comment type="function">
    <text evidence="10 12">Specifically methylates the N3 position of the uracil ring of uridine 1498 (m3U1498) in 16S rRNA. Acts on the fully assembled 30S ribosomal subunit.</text>
</comment>
<dbReference type="NCBIfam" id="TIGR00046">
    <property type="entry name" value="RsmE family RNA methyltransferase"/>
    <property type="match status" value="1"/>
</dbReference>
<dbReference type="PANTHER" id="PTHR30027">
    <property type="entry name" value="RIBOSOMAL RNA SMALL SUBUNIT METHYLTRANSFERASE E"/>
    <property type="match status" value="1"/>
</dbReference>
<comment type="caution">
    <text evidence="15">The sequence shown here is derived from an EMBL/GenBank/DDBJ whole genome shotgun (WGS) entry which is preliminary data.</text>
</comment>
<evidence type="ECO:0000313" key="15">
    <source>
        <dbReference type="EMBL" id="MFD2637485.1"/>
    </source>
</evidence>
<dbReference type="RefSeq" id="WP_377326932.1">
    <property type="nucleotide sequence ID" value="NZ_JBHUMZ010000007.1"/>
</dbReference>
<comment type="catalytic activity">
    <reaction evidence="11 12">
        <text>uridine(1498) in 16S rRNA + S-adenosyl-L-methionine = N(3)-methyluridine(1498) in 16S rRNA + S-adenosyl-L-homocysteine + H(+)</text>
        <dbReference type="Rhea" id="RHEA:42920"/>
        <dbReference type="Rhea" id="RHEA-COMP:10283"/>
        <dbReference type="Rhea" id="RHEA-COMP:10284"/>
        <dbReference type="ChEBI" id="CHEBI:15378"/>
        <dbReference type="ChEBI" id="CHEBI:57856"/>
        <dbReference type="ChEBI" id="CHEBI:59789"/>
        <dbReference type="ChEBI" id="CHEBI:65315"/>
        <dbReference type="ChEBI" id="CHEBI:74502"/>
        <dbReference type="EC" id="2.1.1.193"/>
    </reaction>
</comment>
<evidence type="ECO:0000256" key="9">
    <source>
        <dbReference type="ARBA" id="ARBA00022691"/>
    </source>
</evidence>
<dbReference type="CDD" id="cd18084">
    <property type="entry name" value="RsmE-like"/>
    <property type="match status" value="1"/>
</dbReference>
<dbReference type="GO" id="GO:0008168">
    <property type="term" value="F:methyltransferase activity"/>
    <property type="evidence" value="ECO:0007669"/>
    <property type="project" value="UniProtKB-KW"/>
</dbReference>